<feature type="binding site" evidence="12">
    <location>
        <position position="191"/>
    </location>
    <ligand>
        <name>L-threonine</name>
        <dbReference type="ChEBI" id="CHEBI:57926"/>
    </ligand>
</feature>
<feature type="binding site" evidence="12">
    <location>
        <position position="210"/>
    </location>
    <ligand>
        <name>ATP</name>
        <dbReference type="ChEBI" id="CHEBI:30616"/>
    </ligand>
</feature>
<evidence type="ECO:0000259" key="14">
    <source>
        <dbReference type="PROSITE" id="PS51163"/>
    </source>
</evidence>
<feature type="binding site" evidence="12">
    <location>
        <position position="118"/>
    </location>
    <ligand>
        <name>ATP</name>
        <dbReference type="ChEBI" id="CHEBI:30616"/>
    </ligand>
</feature>
<dbReference type="GO" id="GO:0061710">
    <property type="term" value="F:L-threonylcarbamoyladenylate synthase"/>
    <property type="evidence" value="ECO:0007669"/>
    <property type="project" value="UniProtKB-EC"/>
</dbReference>
<evidence type="ECO:0000256" key="13">
    <source>
        <dbReference type="SAM" id="MobiDB-lite"/>
    </source>
</evidence>
<dbReference type="EMBL" id="JACCFM010000001">
    <property type="protein sequence ID" value="NYJ20076.1"/>
    <property type="molecule type" value="Genomic_DNA"/>
</dbReference>
<keyword evidence="9 12" id="KW-0067">ATP-binding</keyword>
<comment type="similarity">
    <text evidence="2">Belongs to the SUA5 family.</text>
</comment>
<protein>
    <recommendedName>
        <fullName evidence="10">L-threonylcarbamoyladenylate synthase</fullName>
        <ecNumber evidence="3">2.7.7.87</ecNumber>
    </recommendedName>
    <alternativeName>
        <fullName evidence="10">L-threonylcarbamoyladenylate synthase</fullName>
    </alternativeName>
</protein>
<reference evidence="15 16" key="1">
    <citation type="submission" date="2020-07" db="EMBL/GenBank/DDBJ databases">
        <title>Sequencing the genomes of 1000 actinobacteria strains.</title>
        <authorList>
            <person name="Klenk H.-P."/>
        </authorList>
    </citation>
    <scope>NUCLEOTIDE SEQUENCE [LARGE SCALE GENOMIC DNA]</scope>
    <source>
        <strain evidence="15 16">LI1</strain>
    </source>
</reference>
<dbReference type="NCBIfam" id="TIGR00057">
    <property type="entry name" value="L-threonylcarbamoyladenylate synthase"/>
    <property type="match status" value="1"/>
</dbReference>
<dbReference type="EC" id="2.7.7.87" evidence="3"/>
<keyword evidence="16" id="KW-1185">Reference proteome</keyword>
<dbReference type="GO" id="GO:0005524">
    <property type="term" value="F:ATP binding"/>
    <property type="evidence" value="ECO:0007669"/>
    <property type="project" value="UniProtKB-KW"/>
</dbReference>
<dbReference type="PANTHER" id="PTHR17490">
    <property type="entry name" value="SUA5"/>
    <property type="match status" value="1"/>
</dbReference>
<dbReference type="InterPro" id="IPR006070">
    <property type="entry name" value="Sua5-like_dom"/>
</dbReference>
<sequence length="251" mass="25862">MKRIYDCSDSSEYLAGMRLARSAIGRGALVVIPTDTVYGIAADAFTPEAVQRLLDAKGRDRQSPPPVLIAGIAALDGLADDVPPPARDLAKAFWPGGLTLILNAQPSLAWDLGETRGTVALRVPSNQVALDLLTETGPLAVSSANRTGMPSAIDALGAEEMLGSSVAVYLDGGAAGIGYEAIGDRPGDTSSTIVDATGFHHNGGKLRIVRNGVISRSQIASIIGDALDETTQTPESESSDGPTIDESPALG</sequence>
<keyword evidence="8 12" id="KW-0547">Nucleotide-binding</keyword>
<dbReference type="GO" id="GO:0005737">
    <property type="term" value="C:cytoplasm"/>
    <property type="evidence" value="ECO:0007669"/>
    <property type="project" value="UniProtKB-SubCell"/>
</dbReference>
<dbReference type="InterPro" id="IPR050156">
    <property type="entry name" value="TC-AMP_synthase_SUA5"/>
</dbReference>
<dbReference type="GO" id="GO:0000049">
    <property type="term" value="F:tRNA binding"/>
    <property type="evidence" value="ECO:0007669"/>
    <property type="project" value="TreeGrafter"/>
</dbReference>
<dbReference type="GO" id="GO:0008033">
    <property type="term" value="P:tRNA processing"/>
    <property type="evidence" value="ECO:0007669"/>
    <property type="project" value="UniProtKB-KW"/>
</dbReference>
<dbReference type="PROSITE" id="PS51163">
    <property type="entry name" value="YRDC"/>
    <property type="match status" value="1"/>
</dbReference>
<evidence type="ECO:0000256" key="5">
    <source>
        <dbReference type="ARBA" id="ARBA00022679"/>
    </source>
</evidence>
<comment type="catalytic activity">
    <reaction evidence="11">
        <text>L-threonine + hydrogencarbonate + ATP = L-threonylcarbamoyladenylate + diphosphate + H2O</text>
        <dbReference type="Rhea" id="RHEA:36407"/>
        <dbReference type="ChEBI" id="CHEBI:15377"/>
        <dbReference type="ChEBI" id="CHEBI:17544"/>
        <dbReference type="ChEBI" id="CHEBI:30616"/>
        <dbReference type="ChEBI" id="CHEBI:33019"/>
        <dbReference type="ChEBI" id="CHEBI:57926"/>
        <dbReference type="ChEBI" id="CHEBI:73682"/>
        <dbReference type="EC" id="2.7.7.87"/>
    </reaction>
</comment>
<evidence type="ECO:0000256" key="4">
    <source>
        <dbReference type="ARBA" id="ARBA00022490"/>
    </source>
</evidence>
<keyword evidence="7" id="KW-0548">Nucleotidyltransferase</keyword>
<evidence type="ECO:0000256" key="1">
    <source>
        <dbReference type="ARBA" id="ARBA00004496"/>
    </source>
</evidence>
<evidence type="ECO:0000256" key="7">
    <source>
        <dbReference type="ARBA" id="ARBA00022695"/>
    </source>
</evidence>
<evidence type="ECO:0000256" key="10">
    <source>
        <dbReference type="ARBA" id="ARBA00029774"/>
    </source>
</evidence>
<dbReference type="Proteomes" id="UP000537260">
    <property type="component" value="Unassembled WGS sequence"/>
</dbReference>
<dbReference type="Gene3D" id="3.90.870.10">
    <property type="entry name" value="DHBP synthase"/>
    <property type="match status" value="1"/>
</dbReference>
<accession>A0A7Z0J6C1</accession>
<evidence type="ECO:0000256" key="6">
    <source>
        <dbReference type="ARBA" id="ARBA00022694"/>
    </source>
</evidence>
<dbReference type="AlphaFoldDB" id="A0A7Z0J6C1"/>
<dbReference type="GO" id="GO:0006450">
    <property type="term" value="P:regulation of translational fidelity"/>
    <property type="evidence" value="ECO:0007669"/>
    <property type="project" value="TreeGrafter"/>
</dbReference>
<evidence type="ECO:0000256" key="3">
    <source>
        <dbReference type="ARBA" id="ARBA00012584"/>
    </source>
</evidence>
<evidence type="ECO:0000256" key="8">
    <source>
        <dbReference type="ARBA" id="ARBA00022741"/>
    </source>
</evidence>
<evidence type="ECO:0000313" key="15">
    <source>
        <dbReference type="EMBL" id="NYJ20076.1"/>
    </source>
</evidence>
<feature type="compositionally biased region" description="Polar residues" evidence="13">
    <location>
        <begin position="229"/>
        <end position="241"/>
    </location>
</feature>
<feature type="domain" description="YrdC-like" evidence="14">
    <location>
        <begin position="14"/>
        <end position="214"/>
    </location>
</feature>
<name>A0A7Z0J6C1_9MICO</name>
<dbReference type="PIRSF" id="PIRSF004930">
    <property type="entry name" value="Tln_factor_SUA5"/>
    <property type="match status" value="1"/>
</dbReference>
<comment type="subcellular location">
    <subcellularLocation>
        <location evidence="1">Cytoplasm</location>
    </subcellularLocation>
</comment>
<comment type="caution">
    <text evidence="15">The sequence shown here is derived from an EMBL/GenBank/DDBJ whole genome shotgun (WGS) entry which is preliminary data.</text>
</comment>
<dbReference type="RefSeq" id="WP_179578740.1">
    <property type="nucleotide sequence ID" value="NZ_JACCFM010000001.1"/>
</dbReference>
<feature type="binding site" evidence="12">
    <location>
        <position position="143"/>
    </location>
    <ligand>
        <name>ATP</name>
        <dbReference type="ChEBI" id="CHEBI:30616"/>
    </ligand>
</feature>
<keyword evidence="4" id="KW-0963">Cytoplasm</keyword>
<evidence type="ECO:0000256" key="12">
    <source>
        <dbReference type="PIRSR" id="PIRSR004930-1"/>
    </source>
</evidence>
<dbReference type="Pfam" id="PF01300">
    <property type="entry name" value="Sua5_yciO_yrdC"/>
    <property type="match status" value="1"/>
</dbReference>
<organism evidence="15 16">
    <name type="scientific">Glaciibacter psychrotolerans</name>
    <dbReference type="NCBI Taxonomy" id="670054"/>
    <lineage>
        <taxon>Bacteria</taxon>
        <taxon>Bacillati</taxon>
        <taxon>Actinomycetota</taxon>
        <taxon>Actinomycetes</taxon>
        <taxon>Micrococcales</taxon>
        <taxon>Microbacteriaceae</taxon>
        <taxon>Glaciibacter</taxon>
    </lineage>
</organism>
<dbReference type="PANTHER" id="PTHR17490:SF16">
    <property type="entry name" value="THREONYLCARBAMOYL-AMP SYNTHASE"/>
    <property type="match status" value="1"/>
</dbReference>
<feature type="binding site" evidence="12">
    <location>
        <position position="36"/>
    </location>
    <ligand>
        <name>L-threonine</name>
        <dbReference type="ChEBI" id="CHEBI:57926"/>
    </ligand>
</feature>
<dbReference type="InterPro" id="IPR010923">
    <property type="entry name" value="T(6)A37_SUA5"/>
</dbReference>
<evidence type="ECO:0000313" key="16">
    <source>
        <dbReference type="Proteomes" id="UP000537260"/>
    </source>
</evidence>
<feature type="binding site" evidence="12">
    <location>
        <position position="59"/>
    </location>
    <ligand>
        <name>ATP</name>
        <dbReference type="ChEBI" id="CHEBI:30616"/>
    </ligand>
</feature>
<gene>
    <name evidence="15" type="ORF">HNR05_001867</name>
</gene>
<evidence type="ECO:0000256" key="9">
    <source>
        <dbReference type="ARBA" id="ARBA00022840"/>
    </source>
</evidence>
<feature type="binding site" evidence="12">
    <location>
        <position position="122"/>
    </location>
    <ligand>
        <name>L-threonine</name>
        <dbReference type="ChEBI" id="CHEBI:57926"/>
    </ligand>
</feature>
<feature type="region of interest" description="Disordered" evidence="13">
    <location>
        <begin position="225"/>
        <end position="251"/>
    </location>
</feature>
<dbReference type="GO" id="GO:0003725">
    <property type="term" value="F:double-stranded RNA binding"/>
    <property type="evidence" value="ECO:0007669"/>
    <property type="project" value="InterPro"/>
</dbReference>
<dbReference type="InterPro" id="IPR017945">
    <property type="entry name" value="DHBP_synth_RibB-like_a/b_dom"/>
</dbReference>
<dbReference type="SUPFAM" id="SSF55821">
    <property type="entry name" value="YrdC/RibB"/>
    <property type="match status" value="1"/>
</dbReference>
<keyword evidence="5" id="KW-0808">Transferase</keyword>
<evidence type="ECO:0000256" key="11">
    <source>
        <dbReference type="ARBA" id="ARBA00048366"/>
    </source>
</evidence>
<proteinExistence type="inferred from homology"/>
<evidence type="ECO:0000256" key="2">
    <source>
        <dbReference type="ARBA" id="ARBA00007663"/>
    </source>
</evidence>
<keyword evidence="6" id="KW-0819">tRNA processing</keyword>
<feature type="binding site" evidence="12">
    <location>
        <position position="151"/>
    </location>
    <ligand>
        <name>ATP</name>
        <dbReference type="ChEBI" id="CHEBI:30616"/>
    </ligand>
</feature>